<dbReference type="InterPro" id="IPR016161">
    <property type="entry name" value="Ald_DH/histidinol_DH"/>
</dbReference>
<evidence type="ECO:0000313" key="7">
    <source>
        <dbReference type="EMBL" id="AEI80791.1"/>
    </source>
</evidence>
<dbReference type="AlphaFoldDB" id="F8GR46"/>
<evidence type="ECO:0000256" key="4">
    <source>
        <dbReference type="RuleBase" id="RU003345"/>
    </source>
</evidence>
<sequence length="481" mass="50911">MTVFLNHIDGEWAACQSGRTFDNVNPADTADIVGRFQASSAVDAQAAVAAAAAAFAGWKKTPVGKRAAILNRAADHLEANADSIAAELTREEGKALTLARDEVLRSAQTLRFYAVEGQTFTGEVYPNDDPDQLVYSQREPLGVVTVIAPWNFPVSIPARKIAPALVTGNTVVFKPSSEAPLSGYRLAEALVKAGLPKGVLNFITGSAAEIGAAITEAPAVRAISFTGSSRAGEQIHRAVPLTTRTQMELGGKNPLIVMEDADLDRAVDLTIKGGFSLSGQACTGTSRVLVAESVKAAYTERLLAKVATLKVGSGMTAGMDLGPLASHKQLETVLRYIDIGKSEATLLCGGARLTGGDFDKGYYVAPSVFTDVTQQMRIAREEIFGPVIAILGFTDYADVIAKANDTEYGLAAAIVTSNPRYIHHFATDIEAGTVKVNRTTTGNLVNAPFGGVKRSSTSTFRESGRTGLEFYTQVKTVYRGA</sequence>
<dbReference type="FunFam" id="3.40.309.10:FF:000012">
    <property type="entry name" value="Betaine aldehyde dehydrogenase"/>
    <property type="match status" value="1"/>
</dbReference>
<keyword evidence="5" id="KW-0175">Coiled coil</keyword>
<dbReference type="EC" id="1.2.1.5" evidence="7"/>
<dbReference type="Gene3D" id="3.40.605.10">
    <property type="entry name" value="Aldehyde Dehydrogenase, Chain A, domain 1"/>
    <property type="match status" value="1"/>
</dbReference>
<dbReference type="EMBL" id="CP002878">
    <property type="protein sequence ID" value="AEI80791.1"/>
    <property type="molecule type" value="Genomic_DNA"/>
</dbReference>
<dbReference type="PANTHER" id="PTHR11699">
    <property type="entry name" value="ALDEHYDE DEHYDROGENASE-RELATED"/>
    <property type="match status" value="1"/>
</dbReference>
<dbReference type="InterPro" id="IPR015590">
    <property type="entry name" value="Aldehyde_DH_dom"/>
</dbReference>
<dbReference type="SUPFAM" id="SSF53720">
    <property type="entry name" value="ALDH-like"/>
    <property type="match status" value="1"/>
</dbReference>
<feature type="coiled-coil region" evidence="5">
    <location>
        <begin position="67"/>
        <end position="94"/>
    </location>
</feature>
<dbReference type="PROSITE" id="PS00687">
    <property type="entry name" value="ALDEHYDE_DEHYDR_GLU"/>
    <property type="match status" value="1"/>
</dbReference>
<feature type="active site" evidence="3">
    <location>
        <position position="248"/>
    </location>
</feature>
<dbReference type="InterPro" id="IPR016162">
    <property type="entry name" value="Ald_DH_N"/>
</dbReference>
<dbReference type="RefSeq" id="WP_013953476.1">
    <property type="nucleotide sequence ID" value="NC_015723.1"/>
</dbReference>
<dbReference type="InterPro" id="IPR016163">
    <property type="entry name" value="Ald_DH_C"/>
</dbReference>
<name>F8GR46_CUPNN</name>
<dbReference type="HOGENOM" id="CLU_005391_1_0_4"/>
<keyword evidence="2 4" id="KW-0560">Oxidoreductase</keyword>
<evidence type="ECO:0000259" key="6">
    <source>
        <dbReference type="Pfam" id="PF00171"/>
    </source>
</evidence>
<dbReference type="KEGG" id="cnc:CNE_2c18350"/>
<comment type="similarity">
    <text evidence="1 4">Belongs to the aldehyde dehydrogenase family.</text>
</comment>
<evidence type="ECO:0000256" key="2">
    <source>
        <dbReference type="ARBA" id="ARBA00023002"/>
    </source>
</evidence>
<gene>
    <name evidence="7" type="primary">aldHT</name>
    <name evidence="7" type="ordered locus">CNE_2c18350</name>
</gene>
<evidence type="ECO:0000256" key="1">
    <source>
        <dbReference type="ARBA" id="ARBA00009986"/>
    </source>
</evidence>
<dbReference type="Gene3D" id="3.40.309.10">
    <property type="entry name" value="Aldehyde Dehydrogenase, Chain A, domain 2"/>
    <property type="match status" value="1"/>
</dbReference>
<dbReference type="InterPro" id="IPR029510">
    <property type="entry name" value="Ald_DH_CS_GLU"/>
</dbReference>
<organism evidence="7 8">
    <name type="scientific">Cupriavidus necator (strain ATCC 43291 / DSM 13513 / CCUG 52238 / LMG 8453 / N-1)</name>
    <name type="common">Ralstonia eutropha</name>
    <dbReference type="NCBI Taxonomy" id="1042878"/>
    <lineage>
        <taxon>Bacteria</taxon>
        <taxon>Pseudomonadati</taxon>
        <taxon>Pseudomonadota</taxon>
        <taxon>Betaproteobacteria</taxon>
        <taxon>Burkholderiales</taxon>
        <taxon>Burkholderiaceae</taxon>
        <taxon>Cupriavidus</taxon>
    </lineage>
</organism>
<dbReference type="GeneID" id="34305441"/>
<evidence type="ECO:0000313" key="8">
    <source>
        <dbReference type="Proteomes" id="UP000006798"/>
    </source>
</evidence>
<proteinExistence type="inferred from homology"/>
<dbReference type="Proteomes" id="UP000006798">
    <property type="component" value="Chromosome 2"/>
</dbReference>
<dbReference type="PROSITE" id="PS00070">
    <property type="entry name" value="ALDEHYDE_DEHYDR_CYS"/>
    <property type="match status" value="1"/>
</dbReference>
<evidence type="ECO:0000256" key="5">
    <source>
        <dbReference type="SAM" id="Coils"/>
    </source>
</evidence>
<dbReference type="FunFam" id="3.40.605.10:FF:000007">
    <property type="entry name" value="NAD/NADP-dependent betaine aldehyde dehydrogenase"/>
    <property type="match status" value="1"/>
</dbReference>
<accession>F8GR46</accession>
<evidence type="ECO:0000256" key="3">
    <source>
        <dbReference type="PROSITE-ProRule" id="PRU10007"/>
    </source>
</evidence>
<reference evidence="7 8" key="1">
    <citation type="journal article" date="2011" name="J. Bacteriol.">
        <title>Complete genome sequence of the type strain Cupriavidus necator N-1.</title>
        <authorList>
            <person name="Poehlein A."/>
            <person name="Kusian B."/>
            <person name="Friedrich B."/>
            <person name="Daniel R."/>
            <person name="Bowien B."/>
        </authorList>
    </citation>
    <scope>NUCLEOTIDE SEQUENCE [LARGE SCALE GENOMIC DNA]</scope>
    <source>
        <strain evidence="8">ATCC 43291 / DSM 13513 / CCUG 52238 / LMG 8453 / N-1</strain>
    </source>
</reference>
<dbReference type="GO" id="GO:0004030">
    <property type="term" value="F:aldehyde dehydrogenase [NAD(P)+] activity"/>
    <property type="evidence" value="ECO:0007669"/>
    <property type="project" value="UniProtKB-EC"/>
</dbReference>
<dbReference type="InterPro" id="IPR016160">
    <property type="entry name" value="Ald_DH_CS_CYS"/>
</dbReference>
<dbReference type="Pfam" id="PF00171">
    <property type="entry name" value="Aldedh"/>
    <property type="match status" value="1"/>
</dbReference>
<protein>
    <submittedName>
        <fullName evidence="7">Aldehyde dehydrogenase</fullName>
        <ecNumber evidence="7">1.2.1.5</ecNumber>
    </submittedName>
</protein>
<feature type="domain" description="Aldehyde dehydrogenase" evidence="6">
    <location>
        <begin position="12"/>
        <end position="477"/>
    </location>
</feature>